<feature type="region of interest" description="Disordered" evidence="1">
    <location>
        <begin position="406"/>
        <end position="472"/>
    </location>
</feature>
<evidence type="ECO:0000313" key="3">
    <source>
        <dbReference type="EMBL" id="WVZ98615.1"/>
    </source>
</evidence>
<gene>
    <name evidence="3" type="ORF">U9M48_044028</name>
    <name evidence="4" type="ORF">U9M48_044093</name>
</gene>
<keyword evidence="5" id="KW-1185">Reference proteome</keyword>
<evidence type="ECO:0000256" key="1">
    <source>
        <dbReference type="SAM" id="MobiDB-lite"/>
    </source>
</evidence>
<accession>A0AAQ3XGA2</accession>
<dbReference type="EMBL" id="CP144754">
    <property type="protein sequence ID" value="WVZ98615.1"/>
    <property type="molecule type" value="Genomic_DNA"/>
</dbReference>
<keyword evidence="2" id="KW-0732">Signal</keyword>
<reference evidence="4 5" key="1">
    <citation type="submission" date="2024-02" db="EMBL/GenBank/DDBJ databases">
        <title>High-quality chromosome-scale genome assembly of Pensacola bahiagrass (Paspalum notatum Flugge var. saurae).</title>
        <authorList>
            <person name="Vega J.M."/>
            <person name="Podio M."/>
            <person name="Orjuela J."/>
            <person name="Siena L.A."/>
            <person name="Pessino S.C."/>
            <person name="Combes M.C."/>
            <person name="Mariac C."/>
            <person name="Albertini E."/>
            <person name="Pupilli F."/>
            <person name="Ortiz J.P.A."/>
            <person name="Leblanc O."/>
        </authorList>
    </citation>
    <scope>NUCLEOTIDE SEQUENCE [LARGE SCALE GENOMIC DNA]</scope>
    <source>
        <strain evidence="4">R1</strain>
        <tissue evidence="4">Leaf</tissue>
    </source>
</reference>
<feature type="signal peptide" evidence="2">
    <location>
        <begin position="1"/>
        <end position="19"/>
    </location>
</feature>
<dbReference type="Proteomes" id="UP001341281">
    <property type="component" value="Chromosome 10"/>
</dbReference>
<protein>
    <submittedName>
        <fullName evidence="4">Uncharacterized protein</fullName>
    </submittedName>
</protein>
<name>A0AAQ3XGA2_PASNO</name>
<feature type="compositionally biased region" description="Gly residues" evidence="1">
    <location>
        <begin position="453"/>
        <end position="469"/>
    </location>
</feature>
<dbReference type="AlphaFoldDB" id="A0AAQ3XGA2"/>
<dbReference type="EMBL" id="CP144754">
    <property type="protein sequence ID" value="WVZ98691.1"/>
    <property type="molecule type" value="Genomic_DNA"/>
</dbReference>
<feature type="chain" id="PRO_5044712237" evidence="2">
    <location>
        <begin position="20"/>
        <end position="535"/>
    </location>
</feature>
<evidence type="ECO:0000313" key="4">
    <source>
        <dbReference type="EMBL" id="WVZ98691.1"/>
    </source>
</evidence>
<evidence type="ECO:0000313" key="5">
    <source>
        <dbReference type="Proteomes" id="UP001341281"/>
    </source>
</evidence>
<organism evidence="4 5">
    <name type="scientific">Paspalum notatum var. saurae</name>
    <dbReference type="NCBI Taxonomy" id="547442"/>
    <lineage>
        <taxon>Eukaryota</taxon>
        <taxon>Viridiplantae</taxon>
        <taxon>Streptophyta</taxon>
        <taxon>Embryophyta</taxon>
        <taxon>Tracheophyta</taxon>
        <taxon>Spermatophyta</taxon>
        <taxon>Magnoliopsida</taxon>
        <taxon>Liliopsida</taxon>
        <taxon>Poales</taxon>
        <taxon>Poaceae</taxon>
        <taxon>PACMAD clade</taxon>
        <taxon>Panicoideae</taxon>
        <taxon>Andropogonodae</taxon>
        <taxon>Paspaleae</taxon>
        <taxon>Paspalinae</taxon>
        <taxon>Paspalum</taxon>
    </lineage>
</organism>
<feature type="region of interest" description="Disordered" evidence="1">
    <location>
        <begin position="500"/>
        <end position="535"/>
    </location>
</feature>
<evidence type="ECO:0000256" key="2">
    <source>
        <dbReference type="SAM" id="SignalP"/>
    </source>
</evidence>
<sequence>MRLCTEALHLLRLLACTSSSGVHHLSMSPLSKNGANGPLNTGEALRKLPASLNKTLCPYGSGRSGSSGTSMSPSSILTASPMVGRSATITCAHRIPTRTNLSMAPPPRGLSAVDSASSSTSLAFPALTSVHAQSVMSTGPVGAVMSSTRRPLIISSSSTPKLYTSLFSLPVERVLRRQVAVRPGDARREVRLPVAAPPGEAEVRHARAHLAVEQDVRRLDVPVVDRRLDAVMQVLEAFGDVHDDGPPLRPSQRGPLIGRRRFPVPEDEIIERAVGHEVVHQEHLLPFLDVVVGDAAAAERHQIPVPEVADDLHLVGELLVPALHVRVEHLLDGDHGPVREHAAVDGPEPAAADEVALGEAACSLGELGNVEENRPGVGARVRPPLRRPIALPADLVALPLLAIGMPSLPPKKEPEEERREEDEGDWDGGGVDDRAVGLGRRGGRRREAKAKSAGGGGRVGGARGVGDAGGVEDGEVEAGARLAIVGGGGGEVRGGGNAGVVVGEARSGPQEELRARTESFPTAAAKSAAVDTPAQ</sequence>
<proteinExistence type="predicted"/>